<feature type="compositionally biased region" description="Polar residues" evidence="1">
    <location>
        <begin position="140"/>
        <end position="152"/>
    </location>
</feature>
<evidence type="ECO:0000313" key="2">
    <source>
        <dbReference type="EMBL" id="RPB07379.1"/>
    </source>
</evidence>
<feature type="compositionally biased region" description="Low complexity" evidence="1">
    <location>
        <begin position="121"/>
        <end position="131"/>
    </location>
</feature>
<sequence>MPSPPPDMVNILSHLKFRELDEDLTGLTNINVQSSQAADMLNAEATTYTECLFLTLMLGIVNQNAILRKQVESLKDDLEESITKSTMQATSTTNHFERIEGRLTATPNTTPLLHPPPPTCTPLLTTTSPSLIDHYPSPPTQKSYQQAAQENLKQYETDSARRRQKKPTNTPEKPKDTPTFPAFQHQFYAMRSSPTPIPAANQIAAKLSIEFGQVLDRSKQVTPVTALTVSISARGTIRVLPPRPSPLQSTHIGSKP</sequence>
<organism evidence="2 3">
    <name type="scientific">Morchella conica CCBAS932</name>
    <dbReference type="NCBI Taxonomy" id="1392247"/>
    <lineage>
        <taxon>Eukaryota</taxon>
        <taxon>Fungi</taxon>
        <taxon>Dikarya</taxon>
        <taxon>Ascomycota</taxon>
        <taxon>Pezizomycotina</taxon>
        <taxon>Pezizomycetes</taxon>
        <taxon>Pezizales</taxon>
        <taxon>Morchellaceae</taxon>
        <taxon>Morchella</taxon>
    </lineage>
</organism>
<gene>
    <name evidence="2" type="ORF">P167DRAFT_579324</name>
</gene>
<proteinExistence type="predicted"/>
<evidence type="ECO:0000256" key="1">
    <source>
        <dbReference type="SAM" id="MobiDB-lite"/>
    </source>
</evidence>
<dbReference type="Proteomes" id="UP000277580">
    <property type="component" value="Unassembled WGS sequence"/>
</dbReference>
<name>A0A3N4KDG0_9PEZI</name>
<reference evidence="2 3" key="1">
    <citation type="journal article" date="2018" name="Nat. Ecol. Evol.">
        <title>Pezizomycetes genomes reveal the molecular basis of ectomycorrhizal truffle lifestyle.</title>
        <authorList>
            <person name="Murat C."/>
            <person name="Payen T."/>
            <person name="Noel B."/>
            <person name="Kuo A."/>
            <person name="Morin E."/>
            <person name="Chen J."/>
            <person name="Kohler A."/>
            <person name="Krizsan K."/>
            <person name="Balestrini R."/>
            <person name="Da Silva C."/>
            <person name="Montanini B."/>
            <person name="Hainaut M."/>
            <person name="Levati E."/>
            <person name="Barry K.W."/>
            <person name="Belfiori B."/>
            <person name="Cichocki N."/>
            <person name="Clum A."/>
            <person name="Dockter R.B."/>
            <person name="Fauchery L."/>
            <person name="Guy J."/>
            <person name="Iotti M."/>
            <person name="Le Tacon F."/>
            <person name="Lindquist E.A."/>
            <person name="Lipzen A."/>
            <person name="Malagnac F."/>
            <person name="Mello A."/>
            <person name="Molinier V."/>
            <person name="Miyauchi S."/>
            <person name="Poulain J."/>
            <person name="Riccioni C."/>
            <person name="Rubini A."/>
            <person name="Sitrit Y."/>
            <person name="Splivallo R."/>
            <person name="Traeger S."/>
            <person name="Wang M."/>
            <person name="Zifcakova L."/>
            <person name="Wipf D."/>
            <person name="Zambonelli A."/>
            <person name="Paolocci F."/>
            <person name="Nowrousian M."/>
            <person name="Ottonello S."/>
            <person name="Baldrian P."/>
            <person name="Spatafora J.W."/>
            <person name="Henrissat B."/>
            <person name="Nagy L.G."/>
            <person name="Aury J.M."/>
            <person name="Wincker P."/>
            <person name="Grigoriev I.V."/>
            <person name="Bonfante P."/>
            <person name="Martin F.M."/>
        </authorList>
    </citation>
    <scope>NUCLEOTIDE SEQUENCE [LARGE SCALE GENOMIC DNA]</scope>
    <source>
        <strain evidence="2 3">CCBAS932</strain>
    </source>
</reference>
<keyword evidence="3" id="KW-1185">Reference proteome</keyword>
<feature type="region of interest" description="Disordered" evidence="1">
    <location>
        <begin position="105"/>
        <end position="180"/>
    </location>
</feature>
<protein>
    <submittedName>
        <fullName evidence="2">Uncharacterized protein</fullName>
    </submittedName>
</protein>
<accession>A0A3N4KDG0</accession>
<dbReference type="InParanoid" id="A0A3N4KDG0"/>
<dbReference type="EMBL" id="ML119185">
    <property type="protein sequence ID" value="RPB07379.1"/>
    <property type="molecule type" value="Genomic_DNA"/>
</dbReference>
<evidence type="ECO:0000313" key="3">
    <source>
        <dbReference type="Proteomes" id="UP000277580"/>
    </source>
</evidence>
<dbReference type="AlphaFoldDB" id="A0A3N4KDG0"/>